<protein>
    <submittedName>
        <fullName evidence="1">Uncharacterized protein</fullName>
    </submittedName>
</protein>
<sequence>MSKMGEEYNKRLEKYAPELLATLKGLLLTATPLKHSVCEFEKKYVGMFAVPGNRLERAVGAIAKVEGKL</sequence>
<proteinExistence type="predicted"/>
<gene>
    <name evidence="1" type="ORF">LCGC14_1863960</name>
</gene>
<dbReference type="AlphaFoldDB" id="A0A0F9G6Q3"/>
<comment type="caution">
    <text evidence="1">The sequence shown here is derived from an EMBL/GenBank/DDBJ whole genome shotgun (WGS) entry which is preliminary data.</text>
</comment>
<dbReference type="EMBL" id="LAZR01018906">
    <property type="protein sequence ID" value="KKL94509.1"/>
    <property type="molecule type" value="Genomic_DNA"/>
</dbReference>
<name>A0A0F9G6Q3_9ZZZZ</name>
<organism evidence="1">
    <name type="scientific">marine sediment metagenome</name>
    <dbReference type="NCBI Taxonomy" id="412755"/>
    <lineage>
        <taxon>unclassified sequences</taxon>
        <taxon>metagenomes</taxon>
        <taxon>ecological metagenomes</taxon>
    </lineage>
</organism>
<accession>A0A0F9G6Q3</accession>
<evidence type="ECO:0000313" key="1">
    <source>
        <dbReference type="EMBL" id="KKL94509.1"/>
    </source>
</evidence>
<reference evidence="1" key="1">
    <citation type="journal article" date="2015" name="Nature">
        <title>Complex archaea that bridge the gap between prokaryotes and eukaryotes.</title>
        <authorList>
            <person name="Spang A."/>
            <person name="Saw J.H."/>
            <person name="Jorgensen S.L."/>
            <person name="Zaremba-Niedzwiedzka K."/>
            <person name="Martijn J."/>
            <person name="Lind A.E."/>
            <person name="van Eijk R."/>
            <person name="Schleper C."/>
            <person name="Guy L."/>
            <person name="Ettema T.J."/>
        </authorList>
    </citation>
    <scope>NUCLEOTIDE SEQUENCE</scope>
</reference>